<reference evidence="1" key="1">
    <citation type="submission" date="2021-06" db="EMBL/GenBank/DDBJ databases">
        <authorList>
            <person name="Kallberg Y."/>
            <person name="Tangrot J."/>
            <person name="Rosling A."/>
        </authorList>
    </citation>
    <scope>NUCLEOTIDE SEQUENCE</scope>
    <source>
        <strain evidence="1">UK204</strain>
    </source>
</reference>
<name>A0A9N8ZE33_9GLOM</name>
<sequence length="52" mass="5930">MTHMNNVKRLNYNNDEICRKAEGINDKVQLCISNKAIRLPRLSNALINASCK</sequence>
<proteinExistence type="predicted"/>
<evidence type="ECO:0000313" key="1">
    <source>
        <dbReference type="EMBL" id="CAG8493043.1"/>
    </source>
</evidence>
<dbReference type="EMBL" id="CAJVPQ010000567">
    <property type="protein sequence ID" value="CAG8493043.1"/>
    <property type="molecule type" value="Genomic_DNA"/>
</dbReference>
<keyword evidence="2" id="KW-1185">Reference proteome</keyword>
<dbReference type="Proteomes" id="UP000789570">
    <property type="component" value="Unassembled WGS sequence"/>
</dbReference>
<accession>A0A9N8ZE33</accession>
<protein>
    <submittedName>
        <fullName evidence="1">9241_t:CDS:1</fullName>
    </submittedName>
</protein>
<dbReference type="AlphaFoldDB" id="A0A9N8ZE33"/>
<organism evidence="1 2">
    <name type="scientific">Funneliformis caledonium</name>
    <dbReference type="NCBI Taxonomy" id="1117310"/>
    <lineage>
        <taxon>Eukaryota</taxon>
        <taxon>Fungi</taxon>
        <taxon>Fungi incertae sedis</taxon>
        <taxon>Mucoromycota</taxon>
        <taxon>Glomeromycotina</taxon>
        <taxon>Glomeromycetes</taxon>
        <taxon>Glomerales</taxon>
        <taxon>Glomeraceae</taxon>
        <taxon>Funneliformis</taxon>
    </lineage>
</organism>
<evidence type="ECO:0000313" key="2">
    <source>
        <dbReference type="Proteomes" id="UP000789570"/>
    </source>
</evidence>
<gene>
    <name evidence="1" type="ORF">FCALED_LOCUS3315</name>
</gene>
<comment type="caution">
    <text evidence="1">The sequence shown here is derived from an EMBL/GenBank/DDBJ whole genome shotgun (WGS) entry which is preliminary data.</text>
</comment>